<evidence type="ECO:0000313" key="4">
    <source>
        <dbReference type="EMBL" id="BET26208.1"/>
    </source>
</evidence>
<dbReference type="CDD" id="cd03443">
    <property type="entry name" value="PaaI_thioesterase"/>
    <property type="match status" value="1"/>
</dbReference>
<dbReference type="PANTHER" id="PTHR43240:SF5">
    <property type="entry name" value="1,4-DIHYDROXY-2-NAPHTHOYL-COA THIOESTERASE 1"/>
    <property type="match status" value="1"/>
</dbReference>
<keyword evidence="2" id="KW-0378">Hydrolase</keyword>
<protein>
    <submittedName>
        <fullName evidence="4">Hotdog fold thioesterase</fullName>
    </submittedName>
</protein>
<dbReference type="InterPro" id="IPR006683">
    <property type="entry name" value="Thioestr_dom"/>
</dbReference>
<dbReference type="NCBIfam" id="TIGR00369">
    <property type="entry name" value="unchar_dom_1"/>
    <property type="match status" value="1"/>
</dbReference>
<keyword evidence="5" id="KW-1185">Reference proteome</keyword>
<dbReference type="EMBL" id="AP028947">
    <property type="protein sequence ID" value="BET26208.1"/>
    <property type="molecule type" value="Genomic_DNA"/>
</dbReference>
<accession>A0AA86IZJ5</accession>
<dbReference type="InterPro" id="IPR029069">
    <property type="entry name" value="HotDog_dom_sf"/>
</dbReference>
<evidence type="ECO:0000256" key="2">
    <source>
        <dbReference type="ARBA" id="ARBA00022801"/>
    </source>
</evidence>
<dbReference type="AlphaFoldDB" id="A0AA86IZJ5"/>
<feature type="domain" description="Thioesterase" evidence="3">
    <location>
        <begin position="56"/>
        <end position="134"/>
    </location>
</feature>
<sequence>MQNDQQPIWFSTPNLEHMNAMCKNTACEAMGIQITEVGHDFIRGTMPADQRTFQPFGLVHGGANVVLAETLGSVAANLLVDNSKFYCVGQEVNANHVRGVRSGKVTGTATLWHAGKSSQVWNIELHDDQGKLTCISRLTMAVVPIPGSK</sequence>
<dbReference type="Proteomes" id="UP001329151">
    <property type="component" value="Chromosome"/>
</dbReference>
<dbReference type="Pfam" id="PF03061">
    <property type="entry name" value="4HBT"/>
    <property type="match status" value="1"/>
</dbReference>
<evidence type="ECO:0000313" key="5">
    <source>
        <dbReference type="Proteomes" id="UP001329151"/>
    </source>
</evidence>
<dbReference type="GO" id="GO:0005829">
    <property type="term" value="C:cytosol"/>
    <property type="evidence" value="ECO:0007669"/>
    <property type="project" value="TreeGrafter"/>
</dbReference>
<dbReference type="RefSeq" id="WP_130556303.1">
    <property type="nucleotide sequence ID" value="NZ_AP028947.1"/>
</dbReference>
<evidence type="ECO:0000259" key="3">
    <source>
        <dbReference type="Pfam" id="PF03061"/>
    </source>
</evidence>
<dbReference type="SUPFAM" id="SSF54637">
    <property type="entry name" value="Thioesterase/thiol ester dehydrase-isomerase"/>
    <property type="match status" value="1"/>
</dbReference>
<gene>
    <name evidence="4" type="ORF">RGQ30_17090</name>
</gene>
<dbReference type="KEGG" id="lto:RGQ30_17090"/>
<dbReference type="InterPro" id="IPR003736">
    <property type="entry name" value="PAAI_dom"/>
</dbReference>
<evidence type="ECO:0000256" key="1">
    <source>
        <dbReference type="ARBA" id="ARBA00008324"/>
    </source>
</evidence>
<dbReference type="Gene3D" id="3.10.129.10">
    <property type="entry name" value="Hotdog Thioesterase"/>
    <property type="match status" value="1"/>
</dbReference>
<comment type="similarity">
    <text evidence="1">Belongs to the thioesterase PaaI family.</text>
</comment>
<organism evidence="4 5">
    <name type="scientific">Limnobacter thiooxidans</name>
    <dbReference type="NCBI Taxonomy" id="131080"/>
    <lineage>
        <taxon>Bacteria</taxon>
        <taxon>Pseudomonadati</taxon>
        <taxon>Pseudomonadota</taxon>
        <taxon>Betaproteobacteria</taxon>
        <taxon>Burkholderiales</taxon>
        <taxon>Burkholderiaceae</taxon>
        <taxon>Limnobacter</taxon>
    </lineage>
</organism>
<dbReference type="GO" id="GO:0061522">
    <property type="term" value="F:1,4-dihydroxy-2-naphthoyl-CoA thioesterase activity"/>
    <property type="evidence" value="ECO:0007669"/>
    <property type="project" value="TreeGrafter"/>
</dbReference>
<proteinExistence type="inferred from homology"/>
<reference evidence="4 5" key="1">
    <citation type="submission" date="2023-10" db="EMBL/GenBank/DDBJ databases">
        <title>Complete Genome Sequence of Limnobacter thiooxidans CS-K2T, Isolated from freshwater lake sediments in Bavaria, Germany.</title>
        <authorList>
            <person name="Naruki M."/>
            <person name="Watanabe A."/>
            <person name="Warashina T."/>
            <person name="Morita T."/>
            <person name="Arakawa K."/>
        </authorList>
    </citation>
    <scope>NUCLEOTIDE SEQUENCE [LARGE SCALE GENOMIC DNA]</scope>
    <source>
        <strain evidence="4 5">CS-K2</strain>
    </source>
</reference>
<name>A0AA86IZJ5_9BURK</name>
<dbReference type="PANTHER" id="PTHR43240">
    <property type="entry name" value="1,4-DIHYDROXY-2-NAPHTHOYL-COA THIOESTERASE 1"/>
    <property type="match status" value="1"/>
</dbReference>